<organism evidence="1 2">
    <name type="scientific">Penicillium diatomitis</name>
    <dbReference type="NCBI Taxonomy" id="2819901"/>
    <lineage>
        <taxon>Eukaryota</taxon>
        <taxon>Fungi</taxon>
        <taxon>Dikarya</taxon>
        <taxon>Ascomycota</taxon>
        <taxon>Pezizomycotina</taxon>
        <taxon>Eurotiomycetes</taxon>
        <taxon>Eurotiomycetidae</taxon>
        <taxon>Eurotiales</taxon>
        <taxon>Aspergillaceae</taxon>
        <taxon>Penicillium</taxon>
    </lineage>
</organism>
<dbReference type="PIRSF" id="PIRSF013674">
    <property type="entry name" value="PXMP4"/>
    <property type="match status" value="1"/>
</dbReference>
<keyword evidence="2" id="KW-1185">Reference proteome</keyword>
<reference evidence="1" key="2">
    <citation type="journal article" date="2023" name="IMA Fungus">
        <title>Comparative genomic study of the Penicillium genus elucidates a diverse pangenome and 15 lateral gene transfer events.</title>
        <authorList>
            <person name="Petersen C."/>
            <person name="Sorensen T."/>
            <person name="Nielsen M.R."/>
            <person name="Sondergaard T.E."/>
            <person name="Sorensen J.L."/>
            <person name="Fitzpatrick D.A."/>
            <person name="Frisvad J.C."/>
            <person name="Nielsen K.L."/>
        </authorList>
    </citation>
    <scope>NUCLEOTIDE SEQUENCE</scope>
    <source>
        <strain evidence="1">IBT 30728</strain>
    </source>
</reference>
<evidence type="ECO:0008006" key="3">
    <source>
        <dbReference type="Google" id="ProtNLM"/>
    </source>
</evidence>
<dbReference type="PANTHER" id="PTHR15460">
    <property type="entry name" value="PEROXISOMAL MEMBRANE PROTEIN 4"/>
    <property type="match status" value="1"/>
</dbReference>
<protein>
    <recommendedName>
        <fullName evidence="3">Peroxisomal membrane protein 4</fullName>
    </recommendedName>
</protein>
<dbReference type="Pfam" id="PF02466">
    <property type="entry name" value="Tim17"/>
    <property type="match status" value="1"/>
</dbReference>
<dbReference type="GO" id="GO:0005778">
    <property type="term" value="C:peroxisomal membrane"/>
    <property type="evidence" value="ECO:0007669"/>
    <property type="project" value="TreeGrafter"/>
</dbReference>
<gene>
    <name evidence="1" type="ORF">N7539_008174</name>
</gene>
<sequence>MDALTSRLDALVLNPELAPLLSLVKGARNGIVYGSKVRFPHALVMIFLFRSGTFREKVKLVLNATRLHARNLATFATIYKASMIILRNLPAGQGKEGRYDSFFAGLLGGYAVFGRQRGSISQQVCRKSPHRGRMEWKGPRVKNRIALPTANSNPYLQIVIYVFARVMLSLAKLSVQPGMHPLSSLITPQARTSITDNAWPVFASMSWALVMYLFRWYPETLASSLRSSMVYIYADSDHWNSFRNLLIHNK</sequence>
<accession>A0A9X0BN89</accession>
<name>A0A9X0BN89_9EURO</name>
<dbReference type="AlphaFoldDB" id="A0A9X0BN89"/>
<dbReference type="RefSeq" id="XP_056786866.1">
    <property type="nucleotide sequence ID" value="XM_056937774.1"/>
</dbReference>
<dbReference type="PANTHER" id="PTHR15460:SF3">
    <property type="entry name" value="PEROXISOMAL MEMBRANE PROTEIN 4"/>
    <property type="match status" value="1"/>
</dbReference>
<evidence type="ECO:0000313" key="2">
    <source>
        <dbReference type="Proteomes" id="UP001148312"/>
    </source>
</evidence>
<reference evidence="1" key="1">
    <citation type="submission" date="2022-12" db="EMBL/GenBank/DDBJ databases">
        <authorList>
            <person name="Petersen C."/>
        </authorList>
    </citation>
    <scope>NUCLEOTIDE SEQUENCE</scope>
    <source>
        <strain evidence="1">IBT 30728</strain>
    </source>
</reference>
<dbReference type="GeneID" id="81628024"/>
<dbReference type="EMBL" id="JAPWDQ010000012">
    <property type="protein sequence ID" value="KAJ5475108.1"/>
    <property type="molecule type" value="Genomic_DNA"/>
</dbReference>
<dbReference type="InterPro" id="IPR019531">
    <property type="entry name" value="Pmp4"/>
</dbReference>
<dbReference type="Proteomes" id="UP001148312">
    <property type="component" value="Unassembled WGS sequence"/>
</dbReference>
<comment type="caution">
    <text evidence="1">The sequence shown here is derived from an EMBL/GenBank/DDBJ whole genome shotgun (WGS) entry which is preliminary data.</text>
</comment>
<evidence type="ECO:0000313" key="1">
    <source>
        <dbReference type="EMBL" id="KAJ5475108.1"/>
    </source>
</evidence>
<proteinExistence type="predicted"/>